<dbReference type="AlphaFoldDB" id="A0A239B0X4"/>
<name>A0A239B0X4_9FLAO</name>
<dbReference type="Proteomes" id="UP000198379">
    <property type="component" value="Unassembled WGS sequence"/>
</dbReference>
<sequence>MKQIVLTTSILLFSLIRLPLYAQEVDSKIEILPVTIQQEATSIWRTINDITFFEKQGYTIHLPDDQQIDSLIMKSKKGTFGNEDFEIIYNLLETNIFDKRHYIHAIKKIREQEQLINSLLHQIESKKKNWDWKFNTFKTYKIILTLYGTGGSYNADEGTITLLTTKKGDFMNYQNPANTIIHEITHIGMEYPIVQKHKLSHGNKERIVDTFVYLMFKEDLPNYKIQQMGDQKMDSYLSEPKKINSLDTIISKFFK</sequence>
<dbReference type="EMBL" id="FZNY01000005">
    <property type="protein sequence ID" value="SNS01507.1"/>
    <property type="molecule type" value="Genomic_DNA"/>
</dbReference>
<gene>
    <name evidence="1" type="ORF">SAMN06265376_105268</name>
</gene>
<dbReference type="OrthoDB" id="1436875at2"/>
<accession>A0A239B0X4</accession>
<proteinExistence type="predicted"/>
<protein>
    <submittedName>
        <fullName evidence="1">Uncharacterized protein</fullName>
    </submittedName>
</protein>
<keyword evidence="2" id="KW-1185">Reference proteome</keyword>
<evidence type="ECO:0000313" key="2">
    <source>
        <dbReference type="Proteomes" id="UP000198379"/>
    </source>
</evidence>
<evidence type="ECO:0000313" key="1">
    <source>
        <dbReference type="EMBL" id="SNS01507.1"/>
    </source>
</evidence>
<reference evidence="1 2" key="1">
    <citation type="submission" date="2017-06" db="EMBL/GenBank/DDBJ databases">
        <authorList>
            <person name="Kim H.J."/>
            <person name="Triplett B.A."/>
        </authorList>
    </citation>
    <scope>NUCLEOTIDE SEQUENCE [LARGE SCALE GENOMIC DNA]</scope>
    <source>
        <strain evidence="1 2">DSM 25597</strain>
    </source>
</reference>
<organism evidence="1 2">
    <name type="scientific">Dokdonia pacifica</name>
    <dbReference type="NCBI Taxonomy" id="1627892"/>
    <lineage>
        <taxon>Bacteria</taxon>
        <taxon>Pseudomonadati</taxon>
        <taxon>Bacteroidota</taxon>
        <taxon>Flavobacteriia</taxon>
        <taxon>Flavobacteriales</taxon>
        <taxon>Flavobacteriaceae</taxon>
        <taxon>Dokdonia</taxon>
    </lineage>
</organism>
<dbReference type="RefSeq" id="WP_089372515.1">
    <property type="nucleotide sequence ID" value="NZ_BMEP01000006.1"/>
</dbReference>